<evidence type="ECO:0000313" key="2">
    <source>
        <dbReference type="Proteomes" id="UP000326912"/>
    </source>
</evidence>
<organism evidence="1 2">
    <name type="scientific">Dictyobacter vulcani</name>
    <dbReference type="NCBI Taxonomy" id="2607529"/>
    <lineage>
        <taxon>Bacteria</taxon>
        <taxon>Bacillati</taxon>
        <taxon>Chloroflexota</taxon>
        <taxon>Ktedonobacteria</taxon>
        <taxon>Ktedonobacterales</taxon>
        <taxon>Dictyobacteraceae</taxon>
        <taxon>Dictyobacter</taxon>
    </lineage>
</organism>
<dbReference type="RefSeq" id="WP_162005226.1">
    <property type="nucleotide sequence ID" value="NZ_BKZW01000001.1"/>
</dbReference>
<dbReference type="AlphaFoldDB" id="A0A5J4KQM1"/>
<proteinExistence type="predicted"/>
<sequence length="145" mass="16514">MRHCQHPHRRRSRITEQINPAFLSSDDPFGNRAGTEEDYYWRALSGDVTRKDLLPATYLELHELCYEAWSVNPLASAILEITTSFVLGKGVIVGGRKSRASLEPTCRVSSCIIIGIPHIRQLKNKNLRRIRHPDVTQEKALLLLL</sequence>
<keyword evidence="2" id="KW-1185">Reference proteome</keyword>
<dbReference type="Proteomes" id="UP000326912">
    <property type="component" value="Unassembled WGS sequence"/>
</dbReference>
<dbReference type="EMBL" id="BKZW01000001">
    <property type="protein sequence ID" value="GER88691.1"/>
    <property type="molecule type" value="Genomic_DNA"/>
</dbReference>
<evidence type="ECO:0000313" key="1">
    <source>
        <dbReference type="EMBL" id="GER88691.1"/>
    </source>
</evidence>
<gene>
    <name evidence="1" type="ORF">KDW_28530</name>
</gene>
<accession>A0A5J4KQM1</accession>
<comment type="caution">
    <text evidence="1">The sequence shown here is derived from an EMBL/GenBank/DDBJ whole genome shotgun (WGS) entry which is preliminary data.</text>
</comment>
<reference evidence="1 2" key="1">
    <citation type="submission" date="2019-10" db="EMBL/GenBank/DDBJ databases">
        <title>Dictyobacter vulcani sp. nov., within the class Ktedonobacteria, isolated from soil of volcanic Mt. Zao.</title>
        <authorList>
            <person name="Zheng Y."/>
            <person name="Wang C.M."/>
            <person name="Sakai Y."/>
            <person name="Abe K."/>
            <person name="Yokota A."/>
            <person name="Yabe S."/>
        </authorList>
    </citation>
    <scope>NUCLEOTIDE SEQUENCE [LARGE SCALE GENOMIC DNA]</scope>
    <source>
        <strain evidence="1 2">W12</strain>
    </source>
</reference>
<name>A0A5J4KQM1_9CHLR</name>
<protein>
    <submittedName>
        <fullName evidence="1">Uncharacterized protein</fullName>
    </submittedName>
</protein>